<protein>
    <submittedName>
        <fullName evidence="1">Uncharacterized protein</fullName>
    </submittedName>
</protein>
<evidence type="ECO:0000313" key="1">
    <source>
        <dbReference type="EMBL" id="KRM94718.1"/>
    </source>
</evidence>
<evidence type="ECO:0000313" key="2">
    <source>
        <dbReference type="Proteomes" id="UP000051256"/>
    </source>
</evidence>
<accession>A0A0R2CSE1</accession>
<dbReference type="STRING" id="1423802.FC56_GL001089"/>
<gene>
    <name evidence="1" type="ORF">FC56_GL001089</name>
</gene>
<proteinExistence type="predicted"/>
<dbReference type="EMBL" id="AYZR01000002">
    <property type="protein sequence ID" value="KRM94718.1"/>
    <property type="molecule type" value="Genomic_DNA"/>
</dbReference>
<sequence length="299" mass="34999">MNFDEIRGNALANKNDFNELAELARQMSSEKANFSSVVAWFRNRKRMLSRSFEPIKNSMNTKKNDEVEEMEAIVQYAERALSLTEDQELESAWKFIDRIESYYDMDLGLKSNSPQEQLANLEEALAMYQNTLKDLVDQSGDTQILNNRIERTESMILDVKHAKDLDISTINSDIYIWNDTLDRLDIDVPHLEPVPDNYNRERVEQLKTQMRGVLGRLRNRYYLNIFIKPFQIAKKIAHDISEDRGQRAFDSRYNELIAANEEAVDIFNKKYWQITGNRWQRISTNRCGYVSVAPTHDPI</sequence>
<name>A0A0R2CSE1_9LACO</name>
<dbReference type="RefSeq" id="WP_056977210.1">
    <property type="nucleotide sequence ID" value="NZ_AYZR01000002.1"/>
</dbReference>
<comment type="caution">
    <text evidence="1">The sequence shown here is derived from an EMBL/GenBank/DDBJ whole genome shotgun (WGS) entry which is preliminary data.</text>
</comment>
<dbReference type="AlphaFoldDB" id="A0A0R2CSE1"/>
<dbReference type="PATRIC" id="fig|1423802.4.peg.1103"/>
<dbReference type="Proteomes" id="UP000051256">
    <property type="component" value="Unassembled WGS sequence"/>
</dbReference>
<keyword evidence="2" id="KW-1185">Reference proteome</keyword>
<organism evidence="1 2">
    <name type="scientific">Lentilactobacillus senioris DSM 24302 = JCM 17472</name>
    <dbReference type="NCBI Taxonomy" id="1423802"/>
    <lineage>
        <taxon>Bacteria</taxon>
        <taxon>Bacillati</taxon>
        <taxon>Bacillota</taxon>
        <taxon>Bacilli</taxon>
        <taxon>Lactobacillales</taxon>
        <taxon>Lactobacillaceae</taxon>
        <taxon>Lentilactobacillus</taxon>
    </lineage>
</organism>
<reference evidence="1 2" key="1">
    <citation type="journal article" date="2015" name="Genome Announc.">
        <title>Expanding the biotechnology potential of lactobacilli through comparative genomics of 213 strains and associated genera.</title>
        <authorList>
            <person name="Sun Z."/>
            <person name="Harris H.M."/>
            <person name="McCann A."/>
            <person name="Guo C."/>
            <person name="Argimon S."/>
            <person name="Zhang W."/>
            <person name="Yang X."/>
            <person name="Jeffery I.B."/>
            <person name="Cooney J.C."/>
            <person name="Kagawa T.F."/>
            <person name="Liu W."/>
            <person name="Song Y."/>
            <person name="Salvetti E."/>
            <person name="Wrobel A."/>
            <person name="Rasinkangas P."/>
            <person name="Parkhill J."/>
            <person name="Rea M.C."/>
            <person name="O'Sullivan O."/>
            <person name="Ritari J."/>
            <person name="Douillard F.P."/>
            <person name="Paul Ross R."/>
            <person name="Yang R."/>
            <person name="Briner A.E."/>
            <person name="Felis G.E."/>
            <person name="de Vos W.M."/>
            <person name="Barrangou R."/>
            <person name="Klaenhammer T.R."/>
            <person name="Caufield P.W."/>
            <person name="Cui Y."/>
            <person name="Zhang H."/>
            <person name="O'Toole P.W."/>
        </authorList>
    </citation>
    <scope>NUCLEOTIDE SEQUENCE [LARGE SCALE GENOMIC DNA]</scope>
    <source>
        <strain evidence="1 2">DSM 24302</strain>
    </source>
</reference>